<keyword evidence="2" id="KW-1185">Reference proteome</keyword>
<gene>
    <name evidence="1" type="ORF">H8S47_04570</name>
</gene>
<dbReference type="Pfam" id="PF05926">
    <property type="entry name" value="Phage_GPL"/>
    <property type="match status" value="1"/>
</dbReference>
<dbReference type="RefSeq" id="WP_187502736.1">
    <property type="nucleotide sequence ID" value="NZ_CP162536.1"/>
</dbReference>
<dbReference type="Proteomes" id="UP000597613">
    <property type="component" value="Unassembled WGS sequence"/>
</dbReference>
<reference evidence="1 2" key="1">
    <citation type="submission" date="2020-08" db="EMBL/GenBank/DDBJ databases">
        <title>Putative novel bacterial strains isolated from necrotic wheat leaf tissues caused by Xanthomonas translucens.</title>
        <authorList>
            <person name="Tambong J.T."/>
        </authorList>
    </citation>
    <scope>NUCLEOTIDE SEQUENCE [LARGE SCALE GENOMIC DNA]</scope>
    <source>
        <strain evidence="2">DOAB 1063</strain>
    </source>
</reference>
<proteinExistence type="predicted"/>
<protein>
    <submittedName>
        <fullName evidence="1">Head completion/stabilization protein</fullName>
    </submittedName>
</protein>
<organism evidence="1 2">
    <name type="scientific">Sphingomonas albertensis</name>
    <dbReference type="NCBI Taxonomy" id="2762591"/>
    <lineage>
        <taxon>Bacteria</taxon>
        <taxon>Pseudomonadati</taxon>
        <taxon>Pseudomonadota</taxon>
        <taxon>Alphaproteobacteria</taxon>
        <taxon>Sphingomonadales</taxon>
        <taxon>Sphingomonadaceae</taxon>
        <taxon>Sphingomonas</taxon>
    </lineage>
</organism>
<dbReference type="EMBL" id="JACONT010000006">
    <property type="protein sequence ID" value="MBC3940957.1"/>
    <property type="molecule type" value="Genomic_DNA"/>
</dbReference>
<comment type="caution">
    <text evidence="1">The sequence shown here is derived from an EMBL/GenBank/DDBJ whole genome shotgun (WGS) entry which is preliminary data.</text>
</comment>
<evidence type="ECO:0000313" key="1">
    <source>
        <dbReference type="EMBL" id="MBC3940957.1"/>
    </source>
</evidence>
<sequence length="159" mass="17449">MSGFGCAPLIVIPPELAEMPVTNDGWFPDIDATRIRDEWRVRDVVTPDRLKRAIVGAIMTIGNQLAAWQVAHVLAGHASLAAVPSPKIDGTSRLVLLYARAIGASAKAELVETYRDMDLTGAGQRQVDDMEPSIVELRRDALHAVRDMLGRTRLRVELI</sequence>
<dbReference type="InterPro" id="IPR009225">
    <property type="entry name" value="Phage_head_completion_GpL"/>
</dbReference>
<name>A0ABR7ALX9_9SPHN</name>
<evidence type="ECO:0000313" key="2">
    <source>
        <dbReference type="Proteomes" id="UP000597613"/>
    </source>
</evidence>
<accession>A0ABR7ALX9</accession>